<name>A0A9D1J7X0_9BACT</name>
<organism evidence="2 3">
    <name type="scientific">Candidatus Fimimonas gallinarum</name>
    <dbReference type="NCBI Taxonomy" id="2840821"/>
    <lineage>
        <taxon>Bacteria</taxon>
        <taxon>Pseudomonadati</taxon>
        <taxon>Myxococcota</taxon>
        <taxon>Myxococcia</taxon>
        <taxon>Myxococcales</taxon>
        <taxon>Cystobacterineae</taxon>
        <taxon>Myxococcaceae</taxon>
        <taxon>Myxococcaceae incertae sedis</taxon>
        <taxon>Candidatus Fimimonas</taxon>
    </lineage>
</organism>
<accession>A0A9D1J7X0</accession>
<dbReference type="EMBL" id="DVHL01000026">
    <property type="protein sequence ID" value="HIR65828.1"/>
    <property type="molecule type" value="Genomic_DNA"/>
</dbReference>
<gene>
    <name evidence="2" type="ORF">IAC95_02970</name>
</gene>
<evidence type="ECO:0008006" key="4">
    <source>
        <dbReference type="Google" id="ProtNLM"/>
    </source>
</evidence>
<evidence type="ECO:0000313" key="3">
    <source>
        <dbReference type="Proteomes" id="UP000824200"/>
    </source>
</evidence>
<proteinExistence type="predicted"/>
<evidence type="ECO:0000313" key="2">
    <source>
        <dbReference type="EMBL" id="HIR65828.1"/>
    </source>
</evidence>
<protein>
    <recommendedName>
        <fullName evidence="4">Carboxypeptidase regulatory-like domain-containing protein</fullName>
    </recommendedName>
</protein>
<keyword evidence="1" id="KW-0732">Signal</keyword>
<feature type="signal peptide" evidence="1">
    <location>
        <begin position="1"/>
        <end position="23"/>
    </location>
</feature>
<feature type="chain" id="PRO_5039645353" description="Carboxypeptidase regulatory-like domain-containing protein" evidence="1">
    <location>
        <begin position="24"/>
        <end position="154"/>
    </location>
</feature>
<dbReference type="AlphaFoldDB" id="A0A9D1J7X0"/>
<reference evidence="2" key="2">
    <citation type="journal article" date="2021" name="PeerJ">
        <title>Extensive microbial diversity within the chicken gut microbiome revealed by metagenomics and culture.</title>
        <authorList>
            <person name="Gilroy R."/>
            <person name="Ravi A."/>
            <person name="Getino M."/>
            <person name="Pursley I."/>
            <person name="Horton D.L."/>
            <person name="Alikhan N.F."/>
            <person name="Baker D."/>
            <person name="Gharbi K."/>
            <person name="Hall N."/>
            <person name="Watson M."/>
            <person name="Adriaenssens E.M."/>
            <person name="Foster-Nyarko E."/>
            <person name="Jarju S."/>
            <person name="Secka A."/>
            <person name="Antonio M."/>
            <person name="Oren A."/>
            <person name="Chaudhuri R.R."/>
            <person name="La Ragione R."/>
            <person name="Hildebrand F."/>
            <person name="Pallen M.J."/>
        </authorList>
    </citation>
    <scope>NUCLEOTIDE SEQUENCE</scope>
    <source>
        <strain evidence="2">CHK121-14286</strain>
    </source>
</reference>
<dbReference type="Proteomes" id="UP000824200">
    <property type="component" value="Unassembled WGS sequence"/>
</dbReference>
<comment type="caution">
    <text evidence="2">The sequence shown here is derived from an EMBL/GenBank/DDBJ whole genome shotgun (WGS) entry which is preliminary data.</text>
</comment>
<evidence type="ECO:0000256" key="1">
    <source>
        <dbReference type="SAM" id="SignalP"/>
    </source>
</evidence>
<reference evidence="2" key="1">
    <citation type="submission" date="2020-10" db="EMBL/GenBank/DDBJ databases">
        <authorList>
            <person name="Gilroy R."/>
        </authorList>
    </citation>
    <scope>NUCLEOTIDE SEQUENCE</scope>
    <source>
        <strain evidence="2">CHK121-14286</strain>
    </source>
</reference>
<sequence length="154" mass="16845">MKATLKNTAVFLVILSMVMVVLVAVDTASEMTANTVQASIRVTVVDLEGNVVHNAKIKVQGQTFYTDNNGLSPSVQLSSLTNSYDGNITNWYTVNVVVEKEGFVPAVLFNCVVYSGSTRKLTVRLYASDSSDLPFVSYVESPPDDFVQQLIKQK</sequence>